<dbReference type="PANTHER" id="PTHR37024:SF5">
    <property type="entry name" value="IMPA N-TERMINAL DOMAIN-CONTAINING PROTEIN"/>
    <property type="match status" value="1"/>
</dbReference>
<dbReference type="InterPro" id="IPR017739">
    <property type="entry name" value="T6SS-assoc_VCA0119"/>
</dbReference>
<feature type="compositionally biased region" description="Low complexity" evidence="1">
    <location>
        <begin position="216"/>
        <end position="240"/>
    </location>
</feature>
<dbReference type="Pfam" id="PF16989">
    <property type="entry name" value="T6SS_VasJ"/>
    <property type="match status" value="1"/>
</dbReference>
<feature type="region of interest" description="Disordered" evidence="1">
    <location>
        <begin position="186"/>
        <end position="240"/>
    </location>
</feature>
<gene>
    <name evidence="3" type="primary">tssA</name>
    <name evidence="3" type="ORF">ORQ98_14910</name>
</gene>
<dbReference type="EMBL" id="JAPMOU010000018">
    <property type="protein sequence ID" value="MDE1463254.1"/>
    <property type="molecule type" value="Genomic_DNA"/>
</dbReference>
<keyword evidence="4" id="KW-1185">Reference proteome</keyword>
<comment type="caution">
    <text evidence="3">The sequence shown here is derived from an EMBL/GenBank/DDBJ whole genome shotgun (WGS) entry which is preliminary data.</text>
</comment>
<reference evidence="3 4" key="1">
    <citation type="submission" date="2022-11" db="EMBL/GenBank/DDBJ databases">
        <title>Spartinivicinus poritis sp. nov., isolated from scleractinian coral Porites lutea.</title>
        <authorList>
            <person name="Zhang G."/>
            <person name="Cai L."/>
            <person name="Wei Q."/>
        </authorList>
    </citation>
    <scope>NUCLEOTIDE SEQUENCE [LARGE SCALE GENOMIC DNA]</scope>
    <source>
        <strain evidence="3 4">A2-2</strain>
    </source>
</reference>
<feature type="domain" description="ImpA N-terminal" evidence="2">
    <location>
        <begin position="15"/>
        <end position="127"/>
    </location>
</feature>
<sequence length="553" mass="61727">MSALDVEKLLALAIQPLPATAPLASEARYAASYEIAEGEVSKVGSLTDQGSANWRKVVEACSDHLANQSKDILIGCYLARALYEQHQLAGVITGFKVVATMCDSLWDTMFPPKKRMRARGNAIEWLVDDLVTPFEAWQPDPTDRSQLSELVDIMQQLESSLPDKMGDHAPAMGDLRRLLVAKLDSLPEEPKPAPKPDTPPEQAAPDKTETSELPEQAATQSTSSQSTPTKPSPAPATTASSAAALAPITGDIGNDRDCQKAIRQVQDRTRQIADYLRQAKLDSPLAYELNRQATWMNIWQLPHHQNGHTQLMPVPKDKREQYEQMLVNGQFRELIPDIEVSLSKAPFWLDGHRLVAEALQQLGFFEASRAVVIQLGLFLEKYPELTELQFKDETPFADDDTRDWIKTTVVSALSGGGNTANTGTSQQEAPWLTAYKDAKELVKQKQIPAALKLFQQGIQQSASGRERAYWQLQQAQFCFDLKKYELACPLLEAIDQQLAENNRYHWDSELTIQTTVMLLKCYKKLSNKDLDKARVDQLQARLCCFDMAAAFEL</sequence>
<dbReference type="Proteomes" id="UP001528823">
    <property type="component" value="Unassembled WGS sequence"/>
</dbReference>
<dbReference type="Pfam" id="PF06812">
    <property type="entry name" value="ImpA_N"/>
    <property type="match status" value="1"/>
</dbReference>
<protein>
    <submittedName>
        <fullName evidence="3">Type VI secretion system protein TssA</fullName>
    </submittedName>
</protein>
<dbReference type="NCBIfam" id="TIGR03362">
    <property type="entry name" value="VI_chp_7"/>
    <property type="match status" value="1"/>
</dbReference>
<proteinExistence type="predicted"/>
<evidence type="ECO:0000256" key="1">
    <source>
        <dbReference type="SAM" id="MobiDB-lite"/>
    </source>
</evidence>
<dbReference type="RefSeq" id="WP_274689594.1">
    <property type="nucleotide sequence ID" value="NZ_JAPMOU010000018.1"/>
</dbReference>
<dbReference type="PANTHER" id="PTHR37024">
    <property type="entry name" value="TYPE VI SECRETION SYSTEM DUF2094 AND IMPA-RELATED DOMAIN PROTEIN"/>
    <property type="match status" value="1"/>
</dbReference>
<name>A0ABT5UA56_9GAMM</name>
<evidence type="ECO:0000313" key="4">
    <source>
        <dbReference type="Proteomes" id="UP001528823"/>
    </source>
</evidence>
<organism evidence="3 4">
    <name type="scientific">Spartinivicinus poritis</name>
    <dbReference type="NCBI Taxonomy" id="2994640"/>
    <lineage>
        <taxon>Bacteria</taxon>
        <taxon>Pseudomonadati</taxon>
        <taxon>Pseudomonadota</taxon>
        <taxon>Gammaproteobacteria</taxon>
        <taxon>Oceanospirillales</taxon>
        <taxon>Zooshikellaceae</taxon>
        <taxon>Spartinivicinus</taxon>
    </lineage>
</organism>
<evidence type="ECO:0000313" key="3">
    <source>
        <dbReference type="EMBL" id="MDE1463254.1"/>
    </source>
</evidence>
<evidence type="ECO:0000259" key="2">
    <source>
        <dbReference type="Pfam" id="PF06812"/>
    </source>
</evidence>
<dbReference type="InterPro" id="IPR010657">
    <property type="entry name" value="ImpA_N"/>
</dbReference>
<accession>A0ABT5UA56</accession>